<dbReference type="PANTHER" id="PTHR11735">
    <property type="entry name" value="TRNA N6-ADENOSINE THREONYLCARBAMOYLTRANSFERASE"/>
    <property type="match status" value="1"/>
</dbReference>
<evidence type="ECO:0000313" key="2">
    <source>
        <dbReference type="EMBL" id="MFC4129784.1"/>
    </source>
</evidence>
<reference evidence="3" key="1">
    <citation type="journal article" date="2019" name="Int. J. Syst. Evol. Microbiol.">
        <title>The Global Catalogue of Microorganisms (GCM) 10K type strain sequencing project: providing services to taxonomists for standard genome sequencing and annotation.</title>
        <authorList>
            <consortium name="The Broad Institute Genomics Platform"/>
            <consortium name="The Broad Institute Genome Sequencing Center for Infectious Disease"/>
            <person name="Wu L."/>
            <person name="Ma J."/>
        </authorList>
    </citation>
    <scope>NUCLEOTIDE SEQUENCE [LARGE SCALE GENOMIC DNA]</scope>
    <source>
        <strain evidence="3">CGMCC 4.7289</strain>
    </source>
</reference>
<sequence>MLVLVVDTATPAITAAVAEVTPTDVVIRAERVTVDGKKHGELLAPQIDAALAESGVKPRELTAIVAGVGPGPFTGLRVGLMTAASIGEALGIPTYAVCSLDGLGATTSGTALVATDARRREVYWAAYSDGERIDGPHVAKPADVAQTVADHAVGEGARKYADQLGLAVSPEAPDYPSAEWLARLAAARVRENAPSERLTPLYLRRPDAVEPGAPKRVS</sequence>
<evidence type="ECO:0000313" key="3">
    <source>
        <dbReference type="Proteomes" id="UP001595816"/>
    </source>
</evidence>
<dbReference type="SUPFAM" id="SSF53067">
    <property type="entry name" value="Actin-like ATPase domain"/>
    <property type="match status" value="2"/>
</dbReference>
<name>A0ABV8LG94_9ACTN</name>
<dbReference type="CDD" id="cd24032">
    <property type="entry name" value="ASKHA_NBD_TsaB"/>
    <property type="match status" value="1"/>
</dbReference>
<dbReference type="InterPro" id="IPR000905">
    <property type="entry name" value="Gcp-like_dom"/>
</dbReference>
<dbReference type="Proteomes" id="UP001595816">
    <property type="component" value="Unassembled WGS sequence"/>
</dbReference>
<dbReference type="Gene3D" id="3.30.420.40">
    <property type="match status" value="2"/>
</dbReference>
<dbReference type="InterPro" id="IPR043129">
    <property type="entry name" value="ATPase_NBD"/>
</dbReference>
<keyword evidence="2" id="KW-0808">Transferase</keyword>
<dbReference type="RefSeq" id="WP_253760030.1">
    <property type="nucleotide sequence ID" value="NZ_JAMZDZ010000001.1"/>
</dbReference>
<gene>
    <name evidence="2" type="primary">tsaB</name>
    <name evidence="2" type="ORF">ACFOZ4_04120</name>
</gene>
<dbReference type="EMBL" id="JBHSAY010000003">
    <property type="protein sequence ID" value="MFC4129784.1"/>
    <property type="molecule type" value="Genomic_DNA"/>
</dbReference>
<protein>
    <submittedName>
        <fullName evidence="2">tRNA (Adenosine(37)-N6)-threonylcarbamoyltransferase complex dimerization subunit type 1 TsaB</fullName>
        <ecNumber evidence="2">2.3.1.234</ecNumber>
    </submittedName>
</protein>
<dbReference type="InterPro" id="IPR022496">
    <property type="entry name" value="T6A_TsaB"/>
</dbReference>
<keyword evidence="2" id="KW-0012">Acyltransferase</keyword>
<dbReference type="PANTHER" id="PTHR11735:SF11">
    <property type="entry name" value="TRNA THREONYLCARBAMOYLADENOSINE BIOSYNTHESIS PROTEIN TSAB"/>
    <property type="match status" value="1"/>
</dbReference>
<dbReference type="NCBIfam" id="TIGR03725">
    <property type="entry name" value="T6A_YeaZ"/>
    <property type="match status" value="1"/>
</dbReference>
<feature type="domain" description="Gcp-like" evidence="1">
    <location>
        <begin position="37"/>
        <end position="168"/>
    </location>
</feature>
<organism evidence="2 3">
    <name type="scientific">Hamadaea flava</name>
    <dbReference type="NCBI Taxonomy" id="1742688"/>
    <lineage>
        <taxon>Bacteria</taxon>
        <taxon>Bacillati</taxon>
        <taxon>Actinomycetota</taxon>
        <taxon>Actinomycetes</taxon>
        <taxon>Micromonosporales</taxon>
        <taxon>Micromonosporaceae</taxon>
        <taxon>Hamadaea</taxon>
    </lineage>
</organism>
<dbReference type="Pfam" id="PF00814">
    <property type="entry name" value="TsaD"/>
    <property type="match status" value="1"/>
</dbReference>
<proteinExistence type="predicted"/>
<dbReference type="EC" id="2.3.1.234" evidence="2"/>
<accession>A0ABV8LG94</accession>
<keyword evidence="3" id="KW-1185">Reference proteome</keyword>
<dbReference type="GO" id="GO:0061711">
    <property type="term" value="F:tRNA N(6)-L-threonylcarbamoyladenine synthase activity"/>
    <property type="evidence" value="ECO:0007669"/>
    <property type="project" value="UniProtKB-EC"/>
</dbReference>
<evidence type="ECO:0000259" key="1">
    <source>
        <dbReference type="Pfam" id="PF00814"/>
    </source>
</evidence>
<comment type="caution">
    <text evidence="2">The sequence shown here is derived from an EMBL/GenBank/DDBJ whole genome shotgun (WGS) entry which is preliminary data.</text>
</comment>